<comment type="function">
    <text evidence="6">Catalyzes the glycosylation of 4,4'-diaponeurosporenoate, i.e. the esterification of glucose at the C1'' position with the carboxyl group of 4,4'-diaponeurosporenic acid, to form glycosyl-4,4'-diaponeurosporenoate. This is a step in the biosynthesis of staphyloxanthin, an orange pigment present in most staphylococci strains.</text>
</comment>
<reference evidence="13 14" key="1">
    <citation type="submission" date="2022-04" db="EMBL/GenBank/DDBJ databases">
        <title>Positive selection, recombination, and allopatry shape intraspecific diversity of widespread and dominant cyanobacteria.</title>
        <authorList>
            <person name="Wei J."/>
            <person name="Shu W."/>
            <person name="Hu C."/>
        </authorList>
    </citation>
    <scope>NUCLEOTIDE SEQUENCE [LARGE SCALE GENOMIC DNA]</scope>
    <source>
        <strain evidence="13 14">AS-A4</strain>
    </source>
</reference>
<keyword evidence="10" id="KW-1133">Transmembrane helix</keyword>
<comment type="pathway">
    <text evidence="7">Carotenoid biosynthesis; staphyloxanthin biosynthesis; staphyloxanthin from farnesyl diphosphate: step 4/5.</text>
</comment>
<keyword evidence="5 10" id="KW-0472">Membrane</keyword>
<keyword evidence="3" id="KW-0328">Glycosyltransferase</keyword>
<feature type="domain" description="Galactosyltransferase C-terminal" evidence="12">
    <location>
        <begin position="148"/>
        <end position="197"/>
    </location>
</feature>
<comment type="subcellular location">
    <subcellularLocation>
        <location evidence="1">Cell membrane</location>
    </subcellularLocation>
</comment>
<evidence type="ECO:0000256" key="7">
    <source>
        <dbReference type="ARBA" id="ARBA00037904"/>
    </source>
</evidence>
<organism evidence="13 14">
    <name type="scientific">Stenomitos frigidus AS-A4</name>
    <dbReference type="NCBI Taxonomy" id="2933935"/>
    <lineage>
        <taxon>Bacteria</taxon>
        <taxon>Bacillati</taxon>
        <taxon>Cyanobacteriota</taxon>
        <taxon>Cyanophyceae</taxon>
        <taxon>Leptolyngbyales</taxon>
        <taxon>Leptolyngbyaceae</taxon>
        <taxon>Stenomitos</taxon>
    </lineage>
</organism>
<evidence type="ECO:0000259" key="11">
    <source>
        <dbReference type="Pfam" id="PF00535"/>
    </source>
</evidence>
<evidence type="ECO:0000256" key="2">
    <source>
        <dbReference type="ARBA" id="ARBA00022475"/>
    </source>
</evidence>
<comment type="similarity">
    <text evidence="8">Belongs to the glycosyltransferase 2 family. CrtQ subfamily.</text>
</comment>
<evidence type="ECO:0000256" key="4">
    <source>
        <dbReference type="ARBA" id="ARBA00022679"/>
    </source>
</evidence>
<dbReference type="EMBL" id="JAMPLM010000003">
    <property type="protein sequence ID" value="MEP1057862.1"/>
    <property type="molecule type" value="Genomic_DNA"/>
</dbReference>
<evidence type="ECO:0000256" key="5">
    <source>
        <dbReference type="ARBA" id="ARBA00023136"/>
    </source>
</evidence>
<protein>
    <recommendedName>
        <fullName evidence="9">4,4'-diaponeurosporenoate glycosyltransferase</fullName>
    </recommendedName>
</protein>
<dbReference type="InterPro" id="IPR001173">
    <property type="entry name" value="Glyco_trans_2-like"/>
</dbReference>
<comment type="caution">
    <text evidence="13">The sequence shown here is derived from an EMBL/GenBank/DDBJ whole genome shotgun (WGS) entry which is preliminary data.</text>
</comment>
<evidence type="ECO:0000259" key="12">
    <source>
        <dbReference type="Pfam" id="PF02709"/>
    </source>
</evidence>
<evidence type="ECO:0000256" key="3">
    <source>
        <dbReference type="ARBA" id="ARBA00022676"/>
    </source>
</evidence>
<evidence type="ECO:0000256" key="8">
    <source>
        <dbReference type="ARBA" id="ARBA00038120"/>
    </source>
</evidence>
<evidence type="ECO:0000256" key="6">
    <source>
        <dbReference type="ARBA" id="ARBA00037281"/>
    </source>
</evidence>
<dbReference type="Proteomes" id="UP001476950">
    <property type="component" value="Unassembled WGS sequence"/>
</dbReference>
<evidence type="ECO:0000256" key="10">
    <source>
        <dbReference type="SAM" id="Phobius"/>
    </source>
</evidence>
<feature type="transmembrane region" description="Helical" evidence="10">
    <location>
        <begin position="245"/>
        <end position="270"/>
    </location>
</feature>
<keyword evidence="4" id="KW-0808">Transferase</keyword>
<keyword evidence="10" id="KW-0812">Transmembrane</keyword>
<dbReference type="CDD" id="cd00761">
    <property type="entry name" value="Glyco_tranf_GTA_type"/>
    <property type="match status" value="1"/>
</dbReference>
<dbReference type="SUPFAM" id="SSF53448">
    <property type="entry name" value="Nucleotide-diphospho-sugar transferases"/>
    <property type="match status" value="1"/>
</dbReference>
<dbReference type="InterPro" id="IPR029044">
    <property type="entry name" value="Nucleotide-diphossugar_trans"/>
</dbReference>
<dbReference type="Pfam" id="PF02709">
    <property type="entry name" value="Glyco_transf_7C"/>
    <property type="match status" value="1"/>
</dbReference>
<evidence type="ECO:0000256" key="1">
    <source>
        <dbReference type="ARBA" id="ARBA00004236"/>
    </source>
</evidence>
<dbReference type="Gene3D" id="3.90.550.10">
    <property type="entry name" value="Spore Coat Polysaccharide Biosynthesis Protein SpsA, Chain A"/>
    <property type="match status" value="1"/>
</dbReference>
<keyword evidence="14" id="KW-1185">Reference proteome</keyword>
<keyword evidence="2" id="KW-1003">Cell membrane</keyword>
<accession>A0ABV0KF68</accession>
<dbReference type="RefSeq" id="WP_347240874.1">
    <property type="nucleotide sequence ID" value="NZ_JAMPLM010000003.1"/>
</dbReference>
<dbReference type="Pfam" id="PF00535">
    <property type="entry name" value="Glycos_transf_2"/>
    <property type="match status" value="1"/>
</dbReference>
<proteinExistence type="inferred from homology"/>
<dbReference type="PANTHER" id="PTHR43646:SF2">
    <property type="entry name" value="GLYCOSYLTRANSFERASE 2-LIKE DOMAIN-CONTAINING PROTEIN"/>
    <property type="match status" value="1"/>
</dbReference>
<dbReference type="PANTHER" id="PTHR43646">
    <property type="entry name" value="GLYCOSYLTRANSFERASE"/>
    <property type="match status" value="1"/>
</dbReference>
<feature type="domain" description="Glycosyltransferase 2-like" evidence="11">
    <location>
        <begin position="9"/>
        <end position="137"/>
    </location>
</feature>
<dbReference type="InterPro" id="IPR027791">
    <property type="entry name" value="Galactosyl_T_C"/>
</dbReference>
<evidence type="ECO:0000313" key="14">
    <source>
        <dbReference type="Proteomes" id="UP001476950"/>
    </source>
</evidence>
<sequence>MTSSQTVGVVVIGRNEGERLVRSLDSVVDGLRPVVYVDSGSTDGSCEAARDRGVTVVNLDLSLPFTAARARNAGFERLREQSPQVEYVQFIDGDCEVAAGWLEAAAIALDQHPTVVAVCGWRRERYPDRSPYNRICDVEWRMGHVGETTHFGGDVMLRASAFAAVGGYNSGVIAAEDDELSVRLRQANGSILRIDHDSTLHDANIHRLSQWWQRAKRCGYAYAQVSSLHGAPPERKFVKEIRRTWLWGVLVPLGAIALTPFTAGLSLLVLGRYPLTALRTILGTRKRGFSWGESIPWGVSCGASVFPEAFGVVKFTGDRLLHRQHEIIEYKGAQTPIADTIQITGR</sequence>
<evidence type="ECO:0000313" key="13">
    <source>
        <dbReference type="EMBL" id="MEP1057862.1"/>
    </source>
</evidence>
<evidence type="ECO:0000256" key="9">
    <source>
        <dbReference type="ARBA" id="ARBA00040345"/>
    </source>
</evidence>
<gene>
    <name evidence="13" type="ORF">NDI38_05380</name>
</gene>
<name>A0ABV0KF68_9CYAN</name>